<keyword evidence="4" id="KW-0547">Nucleotide-binding</keyword>
<dbReference type="CDD" id="cd03241">
    <property type="entry name" value="ABC_RecN"/>
    <property type="match status" value="2"/>
</dbReference>
<dbReference type="PANTHER" id="PTHR11059:SF0">
    <property type="entry name" value="DNA REPAIR PROTEIN RECN"/>
    <property type="match status" value="1"/>
</dbReference>
<evidence type="ECO:0000313" key="12">
    <source>
        <dbReference type="EMBL" id="AZT90373.1"/>
    </source>
</evidence>
<feature type="domain" description="RecF/RecN/SMC N-terminal" evidence="11">
    <location>
        <begin position="1"/>
        <end position="506"/>
    </location>
</feature>
<dbReference type="GO" id="GO:0005524">
    <property type="term" value="F:ATP binding"/>
    <property type="evidence" value="ECO:0007669"/>
    <property type="project" value="UniProtKB-KW"/>
</dbReference>
<evidence type="ECO:0000256" key="9">
    <source>
        <dbReference type="PIRNR" id="PIRNR003128"/>
    </source>
</evidence>
<evidence type="ECO:0000256" key="5">
    <source>
        <dbReference type="ARBA" id="ARBA00022763"/>
    </source>
</evidence>
<dbReference type="GO" id="GO:0006310">
    <property type="term" value="P:DNA recombination"/>
    <property type="evidence" value="ECO:0007669"/>
    <property type="project" value="InterPro"/>
</dbReference>
<evidence type="ECO:0000256" key="8">
    <source>
        <dbReference type="ARBA" id="ARBA00033408"/>
    </source>
</evidence>
<dbReference type="Gene3D" id="3.40.50.300">
    <property type="entry name" value="P-loop containing nucleotide triphosphate hydrolases"/>
    <property type="match status" value="2"/>
</dbReference>
<dbReference type="Proteomes" id="UP000282930">
    <property type="component" value="Chromosome"/>
</dbReference>
<dbReference type="EMBL" id="CP034791">
    <property type="protein sequence ID" value="AZT90373.1"/>
    <property type="molecule type" value="Genomic_DNA"/>
</dbReference>
<evidence type="ECO:0000256" key="7">
    <source>
        <dbReference type="ARBA" id="ARBA00023204"/>
    </source>
</evidence>
<sequence>MLKRLLIENIAIIEKLEIEFDKGLSILTGETGAGKSIIIDSLSLLLGTKARKEIIRTNCTKALVSAVFDIEKESTLELLNSMGVVPEDGQLIVSREIYSNGKSICKVNNQFVTLSNLREITKHIFEIHGQNETHLLNDKKIQLMYLDRFCGKNVEELKNQYRQLFYEYQEKSKVLKELIDQEKEKDRNLDILNYQINEIESVSPRLGEDIELERRKDIVQNISKLKYNTERMLHIFNKNLIESIEVCIKLASENSKFDDSFKDIIERLNNIYYEVEDMSFAISKKSDSYIIDEHELEAIVDRLDKINRLKKKYGGSLEQVLNFKQELIKQKMAIEKNSEMIEELKSEISKIEERLYLLANDISKFRKEAAKKFEQRVLELLDQLEMKNVEFKVAFSQRDLYEEGIDEIEFLISTNLGQELKSLSNIASGGELSRIMLAVKSIMAEKDDVLLIIFDEIDSGLSGIAASKLARLLKDLSKKHQVICITHLPQVAAAADTHFYVYKEIKNQSTVSSVKRLEENESLKEIARMFSGEDITDSSILHAKQLKAQFV</sequence>
<evidence type="ECO:0000256" key="1">
    <source>
        <dbReference type="ARBA" id="ARBA00003618"/>
    </source>
</evidence>
<dbReference type="GO" id="GO:0043590">
    <property type="term" value="C:bacterial nucleoid"/>
    <property type="evidence" value="ECO:0007669"/>
    <property type="project" value="TreeGrafter"/>
</dbReference>
<dbReference type="AlphaFoldDB" id="A0A3T0D5R1"/>
<feature type="coiled-coil region" evidence="10">
    <location>
        <begin position="334"/>
        <end position="390"/>
    </location>
</feature>
<evidence type="ECO:0000256" key="10">
    <source>
        <dbReference type="SAM" id="Coils"/>
    </source>
</evidence>
<dbReference type="KEGG" id="ccha:ELD05_06805"/>
<comment type="similarity">
    <text evidence="2 9">Belongs to the RecN family.</text>
</comment>
<keyword evidence="13" id="KW-1185">Reference proteome</keyword>
<dbReference type="GO" id="GO:0009432">
    <property type="term" value="P:SOS response"/>
    <property type="evidence" value="ECO:0007669"/>
    <property type="project" value="TreeGrafter"/>
</dbReference>
<organism evidence="12 13">
    <name type="scientific">Caldicellulosiruptor changbaiensis</name>
    <dbReference type="NCBI Taxonomy" id="1222016"/>
    <lineage>
        <taxon>Bacteria</taxon>
        <taxon>Bacillati</taxon>
        <taxon>Bacillota</taxon>
        <taxon>Bacillota incertae sedis</taxon>
        <taxon>Caldicellulosiruptorales</taxon>
        <taxon>Caldicellulosiruptoraceae</taxon>
        <taxon>Caldicellulosiruptor</taxon>
    </lineage>
</organism>
<dbReference type="PANTHER" id="PTHR11059">
    <property type="entry name" value="DNA REPAIR PROTEIN RECN"/>
    <property type="match status" value="1"/>
</dbReference>
<gene>
    <name evidence="12" type="primary">recN</name>
    <name evidence="12" type="ORF">ELD05_06805</name>
</gene>
<name>A0A3T0D5R1_9FIRM</name>
<keyword evidence="6" id="KW-0067">ATP-binding</keyword>
<dbReference type="GO" id="GO:0006281">
    <property type="term" value="P:DNA repair"/>
    <property type="evidence" value="ECO:0007669"/>
    <property type="project" value="UniProtKB-KW"/>
</dbReference>
<dbReference type="Pfam" id="PF02463">
    <property type="entry name" value="SMC_N"/>
    <property type="match status" value="1"/>
</dbReference>
<reference evidence="12 13" key="1">
    <citation type="submission" date="2018-12" db="EMBL/GenBank/DDBJ databases">
        <title>Genome sequence from the cellulolytic species, Caldicellulosiruptor changbaiensis.</title>
        <authorList>
            <person name="Blumer-Schuette S.E."/>
            <person name="Mendoza C."/>
        </authorList>
    </citation>
    <scope>NUCLEOTIDE SEQUENCE [LARGE SCALE GENOMIC DNA]</scope>
    <source>
        <strain evidence="12 13">CBS-Z</strain>
    </source>
</reference>
<accession>A0A3T0D5R1</accession>
<evidence type="ECO:0000313" key="13">
    <source>
        <dbReference type="Proteomes" id="UP000282930"/>
    </source>
</evidence>
<evidence type="ECO:0000256" key="3">
    <source>
        <dbReference type="ARBA" id="ARBA00021315"/>
    </source>
</evidence>
<keyword evidence="7 9" id="KW-0234">DNA repair</keyword>
<keyword evidence="10" id="KW-0175">Coiled coil</keyword>
<evidence type="ECO:0000256" key="2">
    <source>
        <dbReference type="ARBA" id="ARBA00009441"/>
    </source>
</evidence>
<comment type="function">
    <text evidence="1 9">May be involved in recombinational repair of damaged DNA.</text>
</comment>
<dbReference type="InterPro" id="IPR027417">
    <property type="entry name" value="P-loop_NTPase"/>
</dbReference>
<proteinExistence type="inferred from homology"/>
<dbReference type="InterPro" id="IPR003395">
    <property type="entry name" value="RecF/RecN/SMC_N"/>
</dbReference>
<dbReference type="InterPro" id="IPR004604">
    <property type="entry name" value="DNA_recomb/repair_RecN"/>
</dbReference>
<dbReference type="RefSeq" id="WP_127351838.1">
    <property type="nucleotide sequence ID" value="NZ_CP034791.1"/>
</dbReference>
<protein>
    <recommendedName>
        <fullName evidence="3 9">DNA repair protein RecN</fullName>
    </recommendedName>
    <alternativeName>
        <fullName evidence="8 9">Recombination protein N</fullName>
    </alternativeName>
</protein>
<dbReference type="SUPFAM" id="SSF52540">
    <property type="entry name" value="P-loop containing nucleoside triphosphate hydrolases"/>
    <property type="match status" value="1"/>
</dbReference>
<evidence type="ECO:0000259" key="11">
    <source>
        <dbReference type="Pfam" id="PF02463"/>
    </source>
</evidence>
<keyword evidence="5 9" id="KW-0227">DNA damage</keyword>
<evidence type="ECO:0000256" key="4">
    <source>
        <dbReference type="ARBA" id="ARBA00022741"/>
    </source>
</evidence>
<evidence type="ECO:0000256" key="6">
    <source>
        <dbReference type="ARBA" id="ARBA00022840"/>
    </source>
</evidence>
<dbReference type="PIRSF" id="PIRSF003128">
    <property type="entry name" value="RecN"/>
    <property type="match status" value="1"/>
</dbReference>
<dbReference type="NCBIfam" id="TIGR00634">
    <property type="entry name" value="recN"/>
    <property type="match status" value="1"/>
</dbReference>